<dbReference type="Proteomes" id="UP000027265">
    <property type="component" value="Unassembled WGS sequence"/>
</dbReference>
<dbReference type="HOGENOM" id="CLU_1299898_0_0_1"/>
<evidence type="ECO:0000313" key="2">
    <source>
        <dbReference type="EMBL" id="KDQ58894.1"/>
    </source>
</evidence>
<gene>
    <name evidence="2" type="ORF">JAAARDRAFT_192472</name>
</gene>
<evidence type="ECO:0000313" key="3">
    <source>
        <dbReference type="Proteomes" id="UP000027265"/>
    </source>
</evidence>
<keyword evidence="3" id="KW-1185">Reference proteome</keyword>
<reference evidence="3" key="1">
    <citation type="journal article" date="2014" name="Proc. Natl. Acad. Sci. U.S.A.">
        <title>Extensive sampling of basidiomycete genomes demonstrates inadequacy of the white-rot/brown-rot paradigm for wood decay fungi.</title>
        <authorList>
            <person name="Riley R."/>
            <person name="Salamov A.A."/>
            <person name="Brown D.W."/>
            <person name="Nagy L.G."/>
            <person name="Floudas D."/>
            <person name="Held B.W."/>
            <person name="Levasseur A."/>
            <person name="Lombard V."/>
            <person name="Morin E."/>
            <person name="Otillar R."/>
            <person name="Lindquist E.A."/>
            <person name="Sun H."/>
            <person name="LaButti K.M."/>
            <person name="Schmutz J."/>
            <person name="Jabbour D."/>
            <person name="Luo H."/>
            <person name="Baker S.E."/>
            <person name="Pisabarro A.G."/>
            <person name="Walton J.D."/>
            <person name="Blanchette R.A."/>
            <person name="Henrissat B."/>
            <person name="Martin F."/>
            <person name="Cullen D."/>
            <person name="Hibbett D.S."/>
            <person name="Grigoriev I.V."/>
        </authorList>
    </citation>
    <scope>NUCLEOTIDE SEQUENCE [LARGE SCALE GENOMIC DNA]</scope>
    <source>
        <strain evidence="3">MUCL 33604</strain>
    </source>
</reference>
<sequence length="212" mass="23809">MKMKRGEEDVTLTNGEGYMVESQAYHHYLKNVTEETLKSKCVNHRAISQANANRHNLEVAVPTQADVCYQLEEEEKEGDGRSTGSVGWLITSFNIEEAHQIQLQKRIEKFNTQAKEWTTGEQIEGGGIDDSNEEEDNNGGVEVDEAENDEGQEPERMKLVMPLVLGKARCISKGLDLILSQELALRKAQAEESLQKLWLALGLKALLLRIEV</sequence>
<dbReference type="AlphaFoldDB" id="A0A067PVY1"/>
<proteinExistence type="predicted"/>
<name>A0A067PVY1_9AGAM</name>
<dbReference type="OrthoDB" id="3257613at2759"/>
<dbReference type="InParanoid" id="A0A067PVY1"/>
<feature type="region of interest" description="Disordered" evidence="1">
    <location>
        <begin position="115"/>
        <end position="153"/>
    </location>
</feature>
<evidence type="ECO:0000256" key="1">
    <source>
        <dbReference type="SAM" id="MobiDB-lite"/>
    </source>
</evidence>
<protein>
    <submittedName>
        <fullName evidence="2">Uncharacterized protein</fullName>
    </submittedName>
</protein>
<accession>A0A067PVY1</accession>
<feature type="compositionally biased region" description="Acidic residues" evidence="1">
    <location>
        <begin position="130"/>
        <end position="152"/>
    </location>
</feature>
<dbReference type="EMBL" id="KL197716">
    <property type="protein sequence ID" value="KDQ58894.1"/>
    <property type="molecule type" value="Genomic_DNA"/>
</dbReference>
<organism evidence="2 3">
    <name type="scientific">Jaapia argillacea MUCL 33604</name>
    <dbReference type="NCBI Taxonomy" id="933084"/>
    <lineage>
        <taxon>Eukaryota</taxon>
        <taxon>Fungi</taxon>
        <taxon>Dikarya</taxon>
        <taxon>Basidiomycota</taxon>
        <taxon>Agaricomycotina</taxon>
        <taxon>Agaricomycetes</taxon>
        <taxon>Agaricomycetidae</taxon>
        <taxon>Jaapiales</taxon>
        <taxon>Jaapiaceae</taxon>
        <taxon>Jaapia</taxon>
    </lineage>
</organism>